<evidence type="ECO:0000259" key="1">
    <source>
        <dbReference type="Pfam" id="PF04287"/>
    </source>
</evidence>
<dbReference type="RefSeq" id="WP_405338724.1">
    <property type="nucleotide sequence ID" value="NZ_JBANFI010000003.1"/>
</dbReference>
<dbReference type="SUPFAM" id="SSF158452">
    <property type="entry name" value="YqcC-like"/>
    <property type="match status" value="1"/>
</dbReference>
<accession>A0ABW8PWQ9</accession>
<evidence type="ECO:0000313" key="3">
    <source>
        <dbReference type="Proteomes" id="UP001621714"/>
    </source>
</evidence>
<protein>
    <submittedName>
        <fullName evidence="2">YqcC family protein</fullName>
    </submittedName>
</protein>
<dbReference type="PANTHER" id="PTHR39586">
    <property type="entry name" value="CYTOPLASMIC PROTEIN-RELATED"/>
    <property type="match status" value="1"/>
</dbReference>
<gene>
    <name evidence="2" type="ORF">V6U78_06740</name>
</gene>
<dbReference type="PANTHER" id="PTHR39586:SF1">
    <property type="entry name" value="CYTOPLASMIC PROTEIN"/>
    <property type="match status" value="1"/>
</dbReference>
<evidence type="ECO:0000313" key="2">
    <source>
        <dbReference type="EMBL" id="MFK7160732.1"/>
    </source>
</evidence>
<sequence>MEAQEKWAQALLKLLQIRLESAGLWQTALLPSPEAFESNEPFCVDQMTMPQWLRYVFIPRMQALIDQRGTLPQACDITSQCEMQMQGEGLAAVLEVTQALDQLLTAHKIPSVALMKASQREAGKS</sequence>
<name>A0ABW8PWQ9_9GAMM</name>
<dbReference type="EMBL" id="JBANFI010000003">
    <property type="protein sequence ID" value="MFK7160732.1"/>
    <property type="molecule type" value="Genomic_DNA"/>
</dbReference>
<comment type="caution">
    <text evidence="2">The sequence shown here is derived from an EMBL/GenBank/DDBJ whole genome shotgun (WGS) entry which is preliminary data.</text>
</comment>
<dbReference type="Proteomes" id="UP001621714">
    <property type="component" value="Unassembled WGS sequence"/>
</dbReference>
<dbReference type="InterPro" id="IPR036814">
    <property type="entry name" value="YqcC-like_sf"/>
</dbReference>
<dbReference type="InterPro" id="IPR023376">
    <property type="entry name" value="YqcC-like_dom"/>
</dbReference>
<dbReference type="InterPro" id="IPR007384">
    <property type="entry name" value="UCP006257"/>
</dbReference>
<feature type="domain" description="YqcC-like" evidence="1">
    <location>
        <begin position="10"/>
        <end position="103"/>
    </location>
</feature>
<proteinExistence type="predicted"/>
<reference evidence="2 3" key="1">
    <citation type="submission" date="2024-02" db="EMBL/GenBank/DDBJ databases">
        <title>Marinospirillum sp. MEB 164 isolated from Lonar lake sediment.</title>
        <authorList>
            <person name="Joshi A."/>
            <person name="Thite S."/>
        </authorList>
    </citation>
    <scope>NUCLEOTIDE SEQUENCE [LARGE SCALE GENOMIC DNA]</scope>
    <source>
        <strain evidence="2 3">MEB164</strain>
    </source>
</reference>
<dbReference type="Gene3D" id="1.20.1440.40">
    <property type="entry name" value="YqcC-like"/>
    <property type="match status" value="1"/>
</dbReference>
<dbReference type="Pfam" id="PF04287">
    <property type="entry name" value="DUF446"/>
    <property type="match status" value="1"/>
</dbReference>
<organism evidence="2 3">
    <name type="scientific">Marinospirillum alkalitolerans</name>
    <dbReference type="NCBI Taxonomy" id="3123374"/>
    <lineage>
        <taxon>Bacteria</taxon>
        <taxon>Pseudomonadati</taxon>
        <taxon>Pseudomonadota</taxon>
        <taxon>Gammaproteobacteria</taxon>
        <taxon>Oceanospirillales</taxon>
        <taxon>Oceanospirillaceae</taxon>
        <taxon>Marinospirillum</taxon>
    </lineage>
</organism>
<keyword evidence="3" id="KW-1185">Reference proteome</keyword>